<feature type="region of interest" description="Disordered" evidence="5">
    <location>
        <begin position="265"/>
        <end position="290"/>
    </location>
</feature>
<dbReference type="Pfam" id="PF00488">
    <property type="entry name" value="MutS_V"/>
    <property type="match status" value="1"/>
</dbReference>
<dbReference type="EMBL" id="GBHO01028337">
    <property type="protein sequence ID" value="JAG15267.1"/>
    <property type="molecule type" value="Transcribed_RNA"/>
</dbReference>
<gene>
    <name evidence="7" type="ORF">CM83_15553</name>
</gene>
<feature type="compositionally biased region" description="Acidic residues" evidence="5">
    <location>
        <begin position="265"/>
        <end position="278"/>
    </location>
</feature>
<evidence type="ECO:0000313" key="7">
    <source>
        <dbReference type="EMBL" id="JAG15267.1"/>
    </source>
</evidence>
<keyword evidence="4" id="KW-0238">DNA-binding</keyword>
<comment type="similarity">
    <text evidence="1">Belongs to the DNA mismatch repair MutS family.</text>
</comment>
<evidence type="ECO:0000256" key="1">
    <source>
        <dbReference type="ARBA" id="ARBA00006271"/>
    </source>
</evidence>
<name>A0A0A9X3F6_LYGHE</name>
<proteinExistence type="inferred from homology"/>
<dbReference type="InterPro" id="IPR045076">
    <property type="entry name" value="MutS"/>
</dbReference>
<feature type="region of interest" description="Disordered" evidence="5">
    <location>
        <begin position="302"/>
        <end position="329"/>
    </location>
</feature>
<keyword evidence="2" id="KW-0547">Nucleotide-binding</keyword>
<evidence type="ECO:0000259" key="6">
    <source>
        <dbReference type="Pfam" id="PF00488"/>
    </source>
</evidence>
<dbReference type="PANTHER" id="PTHR11361:SF21">
    <property type="entry name" value="MUTS PROTEIN HOMOLOG 4"/>
    <property type="match status" value="1"/>
</dbReference>
<dbReference type="PANTHER" id="PTHR11361">
    <property type="entry name" value="DNA MISMATCH REPAIR PROTEIN MUTS FAMILY MEMBER"/>
    <property type="match status" value="1"/>
</dbReference>
<organism evidence="7">
    <name type="scientific">Lygus hesperus</name>
    <name type="common">Western plant bug</name>
    <dbReference type="NCBI Taxonomy" id="30085"/>
    <lineage>
        <taxon>Eukaryota</taxon>
        <taxon>Metazoa</taxon>
        <taxon>Ecdysozoa</taxon>
        <taxon>Arthropoda</taxon>
        <taxon>Hexapoda</taxon>
        <taxon>Insecta</taxon>
        <taxon>Pterygota</taxon>
        <taxon>Neoptera</taxon>
        <taxon>Paraneoptera</taxon>
        <taxon>Hemiptera</taxon>
        <taxon>Heteroptera</taxon>
        <taxon>Panheteroptera</taxon>
        <taxon>Cimicomorpha</taxon>
        <taxon>Miridae</taxon>
        <taxon>Mirini</taxon>
        <taxon>Lygus</taxon>
    </lineage>
</organism>
<dbReference type="GO" id="GO:0030983">
    <property type="term" value="F:mismatched DNA binding"/>
    <property type="evidence" value="ECO:0007669"/>
    <property type="project" value="InterPro"/>
</dbReference>
<dbReference type="AlphaFoldDB" id="A0A0A9X3F6"/>
<dbReference type="InterPro" id="IPR000432">
    <property type="entry name" value="DNA_mismatch_repair_MutS_C"/>
</dbReference>
<evidence type="ECO:0000256" key="5">
    <source>
        <dbReference type="SAM" id="MobiDB-lite"/>
    </source>
</evidence>
<evidence type="ECO:0000256" key="2">
    <source>
        <dbReference type="ARBA" id="ARBA00022741"/>
    </source>
</evidence>
<dbReference type="GO" id="GO:0140664">
    <property type="term" value="F:ATP-dependent DNA damage sensor activity"/>
    <property type="evidence" value="ECO:0007669"/>
    <property type="project" value="InterPro"/>
</dbReference>
<dbReference type="GO" id="GO:0005634">
    <property type="term" value="C:nucleus"/>
    <property type="evidence" value="ECO:0007669"/>
    <property type="project" value="TreeGrafter"/>
</dbReference>
<accession>A0A0A9X3F6</accession>
<sequence length="329" mass="36367">NRTNNEGGTAVAWAICEEILSRSSFTFLATHLHFLTNFQKIFINVTNYYMEAIEVPQPGLTYGPLTYTHRLLKGVTQISNYGLRLMMATSLPESMKKEAIRVVEALTAKRTNCLTLARTIPVDVQAVMSRVDKLEKFMYDLYQLSKSEQYSLESVQKLQRLAVDSIIVEELRSQVLNEPGTPPPSRFDCADKTRTESVSEGLQDEGTRANQFEEATRYSFQLNRESSSAKSFSSNNLSAQVNKDACEIETGGDGVCAVDEQSLLDSDDLTDDGDEEDPLYSHGQSVGSVSSSVRSLFTYQGASTSPQYNKSTSSNVSSSLCGVRSVESE</sequence>
<dbReference type="GO" id="GO:0005524">
    <property type="term" value="F:ATP binding"/>
    <property type="evidence" value="ECO:0007669"/>
    <property type="project" value="UniProtKB-KW"/>
</dbReference>
<keyword evidence="3" id="KW-0067">ATP-binding</keyword>
<feature type="non-terminal residue" evidence="7">
    <location>
        <position position="1"/>
    </location>
</feature>
<dbReference type="Gene3D" id="3.40.50.300">
    <property type="entry name" value="P-loop containing nucleotide triphosphate hydrolases"/>
    <property type="match status" value="1"/>
</dbReference>
<dbReference type="GO" id="GO:0007131">
    <property type="term" value="P:reciprocal meiotic recombination"/>
    <property type="evidence" value="ECO:0007669"/>
    <property type="project" value="TreeGrafter"/>
</dbReference>
<reference evidence="7" key="1">
    <citation type="journal article" date="2014" name="PLoS ONE">
        <title>Transcriptome-Based Identification of ABC Transporters in the Western Tarnished Plant Bug Lygus hesperus.</title>
        <authorList>
            <person name="Hull J.J."/>
            <person name="Chaney K."/>
            <person name="Geib S.M."/>
            <person name="Fabrick J.A."/>
            <person name="Brent C.S."/>
            <person name="Walsh D."/>
            <person name="Lavine L.C."/>
        </authorList>
    </citation>
    <scope>NUCLEOTIDE SEQUENCE</scope>
</reference>
<dbReference type="GO" id="GO:0006298">
    <property type="term" value="P:mismatch repair"/>
    <property type="evidence" value="ECO:0007669"/>
    <property type="project" value="InterPro"/>
</dbReference>
<protein>
    <recommendedName>
        <fullName evidence="6">DNA mismatch repair proteins mutS family domain-containing protein</fullName>
    </recommendedName>
</protein>
<dbReference type="InterPro" id="IPR027417">
    <property type="entry name" value="P-loop_NTPase"/>
</dbReference>
<feature type="domain" description="DNA mismatch repair proteins mutS family" evidence="6">
    <location>
        <begin position="3"/>
        <end position="106"/>
    </location>
</feature>
<evidence type="ECO:0000256" key="3">
    <source>
        <dbReference type="ARBA" id="ARBA00022840"/>
    </source>
</evidence>
<reference evidence="7" key="2">
    <citation type="submission" date="2014-07" db="EMBL/GenBank/DDBJ databases">
        <authorList>
            <person name="Hull J."/>
        </authorList>
    </citation>
    <scope>NUCLEOTIDE SEQUENCE</scope>
</reference>
<evidence type="ECO:0000256" key="4">
    <source>
        <dbReference type="ARBA" id="ARBA00023125"/>
    </source>
</evidence>